<dbReference type="Gene3D" id="1.10.357.10">
    <property type="entry name" value="Tetracycline Repressor, domain 2"/>
    <property type="match status" value="1"/>
</dbReference>
<evidence type="ECO:0000256" key="2">
    <source>
        <dbReference type="ARBA" id="ARBA00023125"/>
    </source>
</evidence>
<dbReference type="PROSITE" id="PS50977">
    <property type="entry name" value="HTH_TETR_2"/>
    <property type="match status" value="1"/>
</dbReference>
<keyword evidence="7" id="KW-1185">Reference proteome</keyword>
<dbReference type="InterPro" id="IPR001647">
    <property type="entry name" value="HTH_TetR"/>
</dbReference>
<dbReference type="PANTHER" id="PTHR47506">
    <property type="entry name" value="TRANSCRIPTIONAL REGULATORY PROTEIN"/>
    <property type="match status" value="1"/>
</dbReference>
<dbReference type="Proteomes" id="UP001176883">
    <property type="component" value="Unassembled WGS sequence"/>
</dbReference>
<dbReference type="SUPFAM" id="SSF46689">
    <property type="entry name" value="Homeodomain-like"/>
    <property type="match status" value="1"/>
</dbReference>
<dbReference type="InterPro" id="IPR036271">
    <property type="entry name" value="Tet_transcr_reg_TetR-rel_C_sf"/>
</dbReference>
<organism evidence="6 7">
    <name type="scientific">Flavivirga aquimarina</name>
    <dbReference type="NCBI Taxonomy" id="2027862"/>
    <lineage>
        <taxon>Bacteria</taxon>
        <taxon>Pseudomonadati</taxon>
        <taxon>Bacteroidota</taxon>
        <taxon>Flavobacteriia</taxon>
        <taxon>Flavobacteriales</taxon>
        <taxon>Flavobacteriaceae</taxon>
        <taxon>Flavivirga</taxon>
    </lineage>
</organism>
<evidence type="ECO:0000256" key="1">
    <source>
        <dbReference type="ARBA" id="ARBA00023015"/>
    </source>
</evidence>
<reference evidence="6" key="1">
    <citation type="submission" date="2023-07" db="EMBL/GenBank/DDBJ databases">
        <title>Two novel species in the genus Flavivirga.</title>
        <authorList>
            <person name="Kwon K."/>
        </authorList>
    </citation>
    <scope>NUCLEOTIDE SEQUENCE</scope>
    <source>
        <strain evidence="6">KCTC 52353</strain>
    </source>
</reference>
<evidence type="ECO:0000259" key="5">
    <source>
        <dbReference type="PROSITE" id="PS50977"/>
    </source>
</evidence>
<feature type="domain" description="HTH tetR-type" evidence="5">
    <location>
        <begin position="6"/>
        <end position="66"/>
    </location>
</feature>
<dbReference type="InterPro" id="IPR009057">
    <property type="entry name" value="Homeodomain-like_sf"/>
</dbReference>
<proteinExistence type="predicted"/>
<name>A0ABT8WCB4_9FLAO</name>
<evidence type="ECO:0000313" key="7">
    <source>
        <dbReference type="Proteomes" id="UP001176883"/>
    </source>
</evidence>
<dbReference type="RefSeq" id="WP_303278484.1">
    <property type="nucleotide sequence ID" value="NZ_JAUOEK010000134.1"/>
</dbReference>
<keyword evidence="1" id="KW-0805">Transcription regulation</keyword>
<keyword evidence="2 4" id="KW-0238">DNA-binding</keyword>
<evidence type="ECO:0000313" key="6">
    <source>
        <dbReference type="EMBL" id="MDO5970787.1"/>
    </source>
</evidence>
<feature type="DNA-binding region" description="H-T-H motif" evidence="4">
    <location>
        <begin position="29"/>
        <end position="48"/>
    </location>
</feature>
<dbReference type="EMBL" id="JAUOEK010000134">
    <property type="protein sequence ID" value="MDO5970787.1"/>
    <property type="molecule type" value="Genomic_DNA"/>
</dbReference>
<dbReference type="PANTHER" id="PTHR47506:SF1">
    <property type="entry name" value="HTH-TYPE TRANSCRIPTIONAL REGULATOR YJDC"/>
    <property type="match status" value="1"/>
</dbReference>
<gene>
    <name evidence="6" type="ORF">Q4Q35_13300</name>
</gene>
<comment type="caution">
    <text evidence="6">The sequence shown here is derived from an EMBL/GenBank/DDBJ whole genome shotgun (WGS) entry which is preliminary data.</text>
</comment>
<accession>A0ABT8WCB4</accession>
<evidence type="ECO:0000256" key="3">
    <source>
        <dbReference type="ARBA" id="ARBA00023163"/>
    </source>
</evidence>
<dbReference type="Gene3D" id="1.10.10.60">
    <property type="entry name" value="Homeodomain-like"/>
    <property type="match status" value="1"/>
</dbReference>
<sequence>MARKKQYIEEEVIDKAMQLFWRNGYKNTSIKMLEREMNINKFSIYSSFGSKHGIFIESLKCYKEKTNAMFKKLEKATNGVEGIKEFFYESVNFCYQKGNQKGCLVTSTYNEFSESEDKLVKDQMEEFMETLKSIFIKKLKMDGTKDDETIQKQANFLLLAKHGLATATRVNNQKEIQDYIDMTFNNI</sequence>
<protein>
    <submittedName>
        <fullName evidence="6">TetR/AcrR family transcriptional regulator</fullName>
    </submittedName>
</protein>
<keyword evidence="3" id="KW-0804">Transcription</keyword>
<dbReference type="SUPFAM" id="SSF48498">
    <property type="entry name" value="Tetracyclin repressor-like, C-terminal domain"/>
    <property type="match status" value="1"/>
</dbReference>
<evidence type="ECO:0000256" key="4">
    <source>
        <dbReference type="PROSITE-ProRule" id="PRU00335"/>
    </source>
</evidence>
<dbReference type="Pfam" id="PF00440">
    <property type="entry name" value="TetR_N"/>
    <property type="match status" value="1"/>
</dbReference>